<evidence type="ECO:0000256" key="5">
    <source>
        <dbReference type="ARBA" id="ARBA00038039"/>
    </source>
</evidence>
<dbReference type="GO" id="GO:0015174">
    <property type="term" value="F:basic amino acid transmembrane transporter activity"/>
    <property type="evidence" value="ECO:0007669"/>
    <property type="project" value="TreeGrafter"/>
</dbReference>
<keyword evidence="4 8" id="KW-0472">Membrane</keyword>
<dbReference type="SMART" id="SM00679">
    <property type="entry name" value="CTNS"/>
    <property type="match status" value="2"/>
</dbReference>
<dbReference type="Pfam" id="PF04193">
    <property type="entry name" value="PQ-loop"/>
    <property type="match status" value="2"/>
</dbReference>
<dbReference type="InterPro" id="IPR051415">
    <property type="entry name" value="LAAT-1"/>
</dbReference>
<comment type="similarity">
    <text evidence="5">Belongs to the laat-1 family.</text>
</comment>
<reference evidence="9 10" key="1">
    <citation type="submission" date="2016-10" db="EMBL/GenBank/DDBJ databases">
        <authorList>
            <person name="de Groot N.N."/>
        </authorList>
    </citation>
    <scope>NUCLEOTIDE SEQUENCE [LARGE SCALE GENOMIC DNA]</scope>
    <source>
        <strain evidence="9 10">CBS 141442</strain>
    </source>
</reference>
<dbReference type="PANTHER" id="PTHR16201:SF34">
    <property type="entry name" value="LYSOSOMAL AMINO ACID TRANSPORTER 1"/>
    <property type="match status" value="1"/>
</dbReference>
<evidence type="ECO:0000256" key="3">
    <source>
        <dbReference type="ARBA" id="ARBA00022989"/>
    </source>
</evidence>
<feature type="transmembrane region" description="Helical" evidence="8">
    <location>
        <begin position="92"/>
        <end position="110"/>
    </location>
</feature>
<keyword evidence="2 8" id="KW-0812">Transmembrane</keyword>
<evidence type="ECO:0000256" key="6">
    <source>
        <dbReference type="ARBA" id="ARBA00050768"/>
    </source>
</evidence>
<feature type="compositionally biased region" description="Basic residues" evidence="7">
    <location>
        <begin position="133"/>
        <end position="146"/>
    </location>
</feature>
<keyword evidence="10" id="KW-1185">Reference proteome</keyword>
<evidence type="ECO:0000313" key="10">
    <source>
        <dbReference type="Proteomes" id="UP000182334"/>
    </source>
</evidence>
<evidence type="ECO:0000256" key="1">
    <source>
        <dbReference type="ARBA" id="ARBA00004141"/>
    </source>
</evidence>
<feature type="transmembrane region" description="Helical" evidence="8">
    <location>
        <begin position="318"/>
        <end position="341"/>
    </location>
</feature>
<dbReference type="Proteomes" id="UP000182334">
    <property type="component" value="Chromosome V"/>
</dbReference>
<dbReference type="PANTHER" id="PTHR16201">
    <property type="entry name" value="SEVEN TRANSMEMBRANE PROTEIN 1-RELATED"/>
    <property type="match status" value="1"/>
</dbReference>
<comment type="subcellular location">
    <subcellularLocation>
        <location evidence="1">Membrane</location>
        <topology evidence="1">Multi-pass membrane protein</topology>
    </subcellularLocation>
</comment>
<feature type="transmembrane region" description="Helical" evidence="8">
    <location>
        <begin position="233"/>
        <end position="254"/>
    </location>
</feature>
<feature type="transmembrane region" description="Helical" evidence="8">
    <location>
        <begin position="176"/>
        <end position="195"/>
    </location>
</feature>
<evidence type="ECO:0000313" key="9">
    <source>
        <dbReference type="EMBL" id="SGZ55771.1"/>
    </source>
</evidence>
<evidence type="ECO:0000256" key="2">
    <source>
        <dbReference type="ARBA" id="ARBA00022692"/>
    </source>
</evidence>
<dbReference type="GO" id="GO:0034488">
    <property type="term" value="P:basic amino acid transmembrane export from vacuole"/>
    <property type="evidence" value="ECO:0007669"/>
    <property type="project" value="TreeGrafter"/>
</dbReference>
<accession>A0A1L0BX07</accession>
<dbReference type="AlphaFoldDB" id="A0A1L0BX07"/>
<dbReference type="OrthoDB" id="8048523at2759"/>
<feature type="transmembrane region" description="Helical" evidence="8">
    <location>
        <begin position="23"/>
        <end position="42"/>
    </location>
</feature>
<name>A0A1L0BX07_9ASCO</name>
<protein>
    <submittedName>
        <fullName evidence="9">CIC11C00000003145</fullName>
    </submittedName>
</protein>
<sequence>MSALSPVLSAGANDSMPILPHEYFVIANVSKILGIFSLLVWLFAQLPQVLENHLNESVSGVSLAFLICWISGDVTNLVGCLLSRALPFQICLASYYCFIDCILSLQFWYYTRVYPKQRIHHNLLQSPNMMRPVHSRGSGHHPHPSRTNRFESPGNELSLSRSHSSSRRYRSKRKSFILKLLSTSVLSSSFGKANAMPLKVLSNTRGESFDKIKSSMAALAPVLHLVVAKAALFHYNGAFVGAVCGWISSALYLSSRSPQIWANFKSKSTKGVSPFLFLFAMIGNTLYTVSIASDLYLLSKYDQHLGDVKFDEVFFAQLPFIIGSSGTVLFDAILLFQFWLYQKDPEYLPYMGHGDLFENNINFNESLKERYQKRAHAKRKLHSSVVHFTKPDWYTNNYSHEFDEPDEYAGHYSFANQRHGISHNGYGAINNGYETPNNGNGGHVHSKAHTERIMPTYINLAFSIPPPPHYISSSSSQSHNIMHSKARKGISGTFSAIARSFSHSSSMVKSPSIASSHEESVGSPMGTGLLPHLVGTYSSVSKKMMNDSKIPFLPIDFLHNEFTQRSGGLSSDHPYTH</sequence>
<dbReference type="Gene3D" id="1.20.1280.290">
    <property type="match status" value="2"/>
</dbReference>
<feature type="transmembrane region" description="Helical" evidence="8">
    <location>
        <begin position="54"/>
        <end position="72"/>
    </location>
</feature>
<dbReference type="FunFam" id="1.20.1280.290:FF:000009">
    <property type="entry name" value="PQ loop repeat family protein"/>
    <property type="match status" value="1"/>
</dbReference>
<evidence type="ECO:0000256" key="8">
    <source>
        <dbReference type="SAM" id="Phobius"/>
    </source>
</evidence>
<gene>
    <name evidence="9" type="ORF">SAMEA4029010_CIC11G00000003145</name>
</gene>
<evidence type="ECO:0000256" key="7">
    <source>
        <dbReference type="SAM" id="MobiDB-lite"/>
    </source>
</evidence>
<organism evidence="9 10">
    <name type="scientific">Sungouiella intermedia</name>
    <dbReference type="NCBI Taxonomy" id="45354"/>
    <lineage>
        <taxon>Eukaryota</taxon>
        <taxon>Fungi</taxon>
        <taxon>Dikarya</taxon>
        <taxon>Ascomycota</taxon>
        <taxon>Saccharomycotina</taxon>
        <taxon>Pichiomycetes</taxon>
        <taxon>Metschnikowiaceae</taxon>
        <taxon>Sungouiella</taxon>
    </lineage>
</organism>
<feature type="transmembrane region" description="Helical" evidence="8">
    <location>
        <begin position="275"/>
        <end position="298"/>
    </location>
</feature>
<keyword evidence="3 8" id="KW-1133">Transmembrane helix</keyword>
<feature type="region of interest" description="Disordered" evidence="7">
    <location>
        <begin position="131"/>
        <end position="166"/>
    </location>
</feature>
<comment type="catalytic activity">
    <reaction evidence="6">
        <text>L-histidine(out) + L-arginine(in) = L-histidine(in) + L-arginine(out)</text>
        <dbReference type="Rhea" id="RHEA:71063"/>
        <dbReference type="ChEBI" id="CHEBI:32682"/>
        <dbReference type="ChEBI" id="CHEBI:57595"/>
    </reaction>
</comment>
<proteinExistence type="inferred from homology"/>
<dbReference type="InterPro" id="IPR006603">
    <property type="entry name" value="PQ-loop_rpt"/>
</dbReference>
<dbReference type="GO" id="GO:0000329">
    <property type="term" value="C:fungal-type vacuole membrane"/>
    <property type="evidence" value="ECO:0007669"/>
    <property type="project" value="TreeGrafter"/>
</dbReference>
<evidence type="ECO:0000256" key="4">
    <source>
        <dbReference type="ARBA" id="ARBA00023136"/>
    </source>
</evidence>
<dbReference type="EMBL" id="LT635760">
    <property type="protein sequence ID" value="SGZ55771.1"/>
    <property type="molecule type" value="Genomic_DNA"/>
</dbReference>